<keyword evidence="1" id="KW-0812">Transmembrane</keyword>
<dbReference type="AlphaFoldDB" id="A0AAX1JFM6"/>
<feature type="transmembrane region" description="Helical" evidence="1">
    <location>
        <begin position="12"/>
        <end position="33"/>
    </location>
</feature>
<reference evidence="2" key="1">
    <citation type="submission" date="2020-11" db="EMBL/GenBank/DDBJ databases">
        <title>Intraspecies plasmid and genomic variation of Mycobacterium kubicae revealed by the complete genome sequences of two clinical isolates.</title>
        <authorList>
            <person name="Hendrix J.R."/>
            <person name="Epperson L.E."/>
            <person name="Honda J.R."/>
            <person name="Strong M."/>
        </authorList>
    </citation>
    <scope>NUCLEOTIDE SEQUENCE</scope>
    <source>
        <strain evidence="2">JCM 13573</strain>
    </source>
</reference>
<dbReference type="RefSeq" id="WP_205880198.1">
    <property type="nucleotide sequence ID" value="NZ_CP065047.1"/>
</dbReference>
<dbReference type="EMBL" id="CP065047">
    <property type="protein sequence ID" value="QPI39385.1"/>
    <property type="molecule type" value="Genomic_DNA"/>
</dbReference>
<dbReference type="KEGG" id="mku:I2456_07965"/>
<dbReference type="Proteomes" id="UP000663583">
    <property type="component" value="Chromosome"/>
</dbReference>
<feature type="transmembrane region" description="Helical" evidence="1">
    <location>
        <begin position="84"/>
        <end position="102"/>
    </location>
</feature>
<feature type="transmembrane region" description="Helical" evidence="1">
    <location>
        <begin position="45"/>
        <end position="64"/>
    </location>
</feature>
<evidence type="ECO:0000256" key="1">
    <source>
        <dbReference type="SAM" id="Phobius"/>
    </source>
</evidence>
<feature type="transmembrane region" description="Helical" evidence="1">
    <location>
        <begin position="524"/>
        <end position="547"/>
    </location>
</feature>
<keyword evidence="1" id="KW-1133">Transmembrane helix</keyword>
<sequence>MAEDLPFAPGPFVRRLMCWAGVALLTTLCAIVLRDRLPLVQPLEIPITAAIATLALLATVQVFAGNLSGARLPSTIARYTSQSWQLDLAYAASVAMIGLAIWQPSQPTHGPWTLIRNWASNSALVIWTCALLIALLAVFRRVDASRAAAGFVTAQKRRARSTGRRVGRNQARAIEMTSLIESCAAIEIQPSAIAGAWDRSINATRRGIVLPSRRGLRRILASGPVRRGLRLRITAGLATTVNRYDTIAHAVPLRDQSVDTRWLRYTRNRIKIHRIRHIDDISSGAIALSKLSADLVASGDFGTAHQVAQTLTKFVNYHMSWTRSRRKAELRRWESREQLKAKRDNVLSMRESVLLSAAQSARDDSRVAPINPLLRDVLQIMTRSAVAASGPAVGVPEYVVRSLLAHSTHTELAVSMTTFAIPVDEVDSVTKLMSAIRILRLAALQSLEQQELTAFKLILDRAVEMAVEERFVTHLCDVVCDLTAYACRYGSDLALAGCVCLEKLLALPSSHGEGDARTRGAVQFWLVGAAALAVGAVSTAFHIARLVHQREWAAYMVVASKNADHLGVLASRSDLFGGYLGETPRDALATFGQLLEAYPGDGVNVSVASG</sequence>
<gene>
    <name evidence="2" type="ORF">I2456_07965</name>
</gene>
<evidence type="ECO:0000313" key="3">
    <source>
        <dbReference type="Proteomes" id="UP000663583"/>
    </source>
</evidence>
<feature type="transmembrane region" description="Helical" evidence="1">
    <location>
        <begin position="123"/>
        <end position="139"/>
    </location>
</feature>
<proteinExistence type="predicted"/>
<keyword evidence="1" id="KW-0472">Membrane</keyword>
<accession>A0AAX1JFM6</accession>
<protein>
    <submittedName>
        <fullName evidence="2">Uncharacterized protein</fullName>
    </submittedName>
</protein>
<organism evidence="2 3">
    <name type="scientific">Mycobacterium kubicae</name>
    <dbReference type="NCBI Taxonomy" id="120959"/>
    <lineage>
        <taxon>Bacteria</taxon>
        <taxon>Bacillati</taxon>
        <taxon>Actinomycetota</taxon>
        <taxon>Actinomycetes</taxon>
        <taxon>Mycobacteriales</taxon>
        <taxon>Mycobacteriaceae</taxon>
        <taxon>Mycobacterium</taxon>
        <taxon>Mycobacterium simiae complex</taxon>
    </lineage>
</organism>
<name>A0AAX1JFM6_9MYCO</name>
<evidence type="ECO:0000313" key="2">
    <source>
        <dbReference type="EMBL" id="QPI39385.1"/>
    </source>
</evidence>